<dbReference type="InterPro" id="IPR006179">
    <property type="entry name" value="5_nucleotidase/apyrase"/>
</dbReference>
<evidence type="ECO:0000313" key="4">
    <source>
        <dbReference type="Proteomes" id="UP000067461"/>
    </source>
</evidence>
<reference evidence="3 4" key="1">
    <citation type="journal article" date="2014" name="Nat. Commun.">
        <title>Physiological and genomic features of highly alkaliphilic hydrogen-utilizing Betaproteobacteria from a continental serpentinizing site.</title>
        <authorList>
            <person name="Suzuki S."/>
            <person name="Kuenen J.G."/>
            <person name="Schipper K."/>
            <person name="van der Velde S."/>
            <person name="Ishii S."/>
            <person name="Wu A."/>
            <person name="Sorokin D.Y."/>
            <person name="Tenney A."/>
            <person name="Meng X.Y."/>
            <person name="Morrill P.L."/>
            <person name="Kamagata Y."/>
            <person name="Muyzer G."/>
            <person name="Nealson K.H."/>
        </authorList>
    </citation>
    <scope>NUCLEOTIDE SEQUENCE [LARGE SCALE GENOMIC DNA]</scope>
    <source>
        <strain evidence="3 4">A1</strain>
    </source>
</reference>
<dbReference type="EMBL" id="AP014568">
    <property type="protein sequence ID" value="BAO81714.1"/>
    <property type="molecule type" value="Genomic_DNA"/>
</dbReference>
<accession>A0A060NS25</accession>
<feature type="domain" description="5'-Nucleotidase C-terminal" evidence="2">
    <location>
        <begin position="320"/>
        <end position="473"/>
    </location>
</feature>
<comment type="similarity">
    <text evidence="1">Belongs to the 5'-nucleotidase family.</text>
</comment>
<dbReference type="AlphaFoldDB" id="A0A060NS25"/>
<protein>
    <submittedName>
        <fullName evidence="3">5'-nucleotidase/2',3'-cyclic phosphodiesterase and related esterase</fullName>
    </submittedName>
</protein>
<keyword evidence="1" id="KW-0378">Hydrolase</keyword>
<dbReference type="STRING" id="1458425.SRAA_1860"/>
<dbReference type="PRINTS" id="PR01607">
    <property type="entry name" value="APYRASEFAMLY"/>
</dbReference>
<dbReference type="PANTHER" id="PTHR11575">
    <property type="entry name" value="5'-NUCLEOTIDASE-RELATED"/>
    <property type="match status" value="1"/>
</dbReference>
<dbReference type="Gene3D" id="3.90.780.10">
    <property type="entry name" value="5'-Nucleotidase, C-terminal domain"/>
    <property type="match status" value="1"/>
</dbReference>
<dbReference type="Proteomes" id="UP000067461">
    <property type="component" value="Chromosome"/>
</dbReference>
<gene>
    <name evidence="3" type="ORF">SRAA_1860</name>
</gene>
<dbReference type="Pfam" id="PF02872">
    <property type="entry name" value="5_nucleotid_C"/>
    <property type="match status" value="1"/>
</dbReference>
<dbReference type="KEGG" id="cbaa:SRAA_1860"/>
<dbReference type="GO" id="GO:0000166">
    <property type="term" value="F:nucleotide binding"/>
    <property type="evidence" value="ECO:0007669"/>
    <property type="project" value="UniProtKB-KW"/>
</dbReference>
<dbReference type="GO" id="GO:0009166">
    <property type="term" value="P:nucleotide catabolic process"/>
    <property type="evidence" value="ECO:0007669"/>
    <property type="project" value="InterPro"/>
</dbReference>
<dbReference type="GO" id="GO:0008768">
    <property type="term" value="F:UDP-sugar diphosphatase activity"/>
    <property type="evidence" value="ECO:0007669"/>
    <property type="project" value="TreeGrafter"/>
</dbReference>
<evidence type="ECO:0000259" key="2">
    <source>
        <dbReference type="Pfam" id="PF02872"/>
    </source>
</evidence>
<dbReference type="InterPro" id="IPR029052">
    <property type="entry name" value="Metallo-depent_PP-like"/>
</dbReference>
<organism evidence="3 4">
    <name type="scientific">Serpentinimonas raichei</name>
    <dbReference type="NCBI Taxonomy" id="1458425"/>
    <lineage>
        <taxon>Bacteria</taxon>
        <taxon>Pseudomonadati</taxon>
        <taxon>Pseudomonadota</taxon>
        <taxon>Betaproteobacteria</taxon>
        <taxon>Burkholderiales</taxon>
        <taxon>Comamonadaceae</taxon>
        <taxon>Serpentinimonas</taxon>
    </lineage>
</organism>
<dbReference type="SUPFAM" id="SSF56300">
    <property type="entry name" value="Metallo-dependent phosphatases"/>
    <property type="match status" value="1"/>
</dbReference>
<dbReference type="PANTHER" id="PTHR11575:SF24">
    <property type="entry name" value="5'-NUCLEOTIDASE"/>
    <property type="match status" value="1"/>
</dbReference>
<dbReference type="GO" id="GO:0008253">
    <property type="term" value="F:5'-nucleotidase activity"/>
    <property type="evidence" value="ECO:0007669"/>
    <property type="project" value="TreeGrafter"/>
</dbReference>
<name>A0A060NS25_9BURK</name>
<keyword evidence="4" id="KW-1185">Reference proteome</keyword>
<dbReference type="InterPro" id="IPR008334">
    <property type="entry name" value="5'-Nucleotdase_C"/>
</dbReference>
<dbReference type="HOGENOM" id="CLU_005854_7_3_4"/>
<dbReference type="SUPFAM" id="SSF55816">
    <property type="entry name" value="5'-nucleotidase (syn. UDP-sugar hydrolase), C-terminal domain"/>
    <property type="match status" value="1"/>
</dbReference>
<dbReference type="Gene3D" id="3.60.21.10">
    <property type="match status" value="1"/>
</dbReference>
<sequence>MQLQILSINDFEGRLEPVTVEGGRAAGGAAVLASYLNEWERRATARGASTIRVQAGDAIGPTPPISGLLQDEPTMMIMDSLRIAFGTVGNHEFNEGVTELLRMQNGGAHPVTQPILGVFQAPRVHRFLAANVVWRDGRGPIFQPYAIHEVGGVRVGIIGITKSDVPTVVAAAGIRDIEFLDEVETVNRIANDLQNRGIRTLIVLHHRGDASGDLFGSPLTGTLVPVIERMSPHIDVIINADSHRGYWARVGNRLVLQAFAHSNAFGAINLTIDRQSGDVISSTAEVVRTLHDPAFPPDPAVAAQVSRFAALVAPIVNTPVGTTTAAIVRDRNPAGEAPLGNLIADAQRSAMGTQIAFMNGGGIRADIPAGTVTRGHLLTVQPFGNTLIRMDLTPDQIRRLLEQQWAGQPFPRILHVSGMSYTWNPAAPVGSRVLSHTIMVGGVPLDTACNPTCSVAANSFIAAGGDLFSVFAEPTVRSGGVADVDALVNHIRTLPQPFGAAIEGRLRNP</sequence>
<proteinExistence type="inferred from homology"/>
<keyword evidence="1" id="KW-0547">Nucleotide-binding</keyword>
<evidence type="ECO:0000313" key="3">
    <source>
        <dbReference type="EMBL" id="BAO81714.1"/>
    </source>
</evidence>
<dbReference type="GO" id="GO:0030288">
    <property type="term" value="C:outer membrane-bounded periplasmic space"/>
    <property type="evidence" value="ECO:0007669"/>
    <property type="project" value="TreeGrafter"/>
</dbReference>
<dbReference type="InterPro" id="IPR036907">
    <property type="entry name" value="5'-Nucleotdase_C_sf"/>
</dbReference>
<evidence type="ECO:0000256" key="1">
    <source>
        <dbReference type="RuleBase" id="RU362119"/>
    </source>
</evidence>